<protein>
    <submittedName>
        <fullName evidence="10">Zinc finger protein 180-like</fullName>
    </submittedName>
</protein>
<evidence type="ECO:0000313" key="10">
    <source>
        <dbReference type="EMBL" id="CAJ1082906.1"/>
    </source>
</evidence>
<evidence type="ECO:0000256" key="4">
    <source>
        <dbReference type="ARBA" id="ARBA00022771"/>
    </source>
</evidence>
<accession>A0AAV1HCW7</accession>
<feature type="compositionally biased region" description="Basic and acidic residues" evidence="8">
    <location>
        <begin position="123"/>
        <end position="153"/>
    </location>
</feature>
<dbReference type="SMART" id="SM00355">
    <property type="entry name" value="ZnF_C2H2"/>
    <property type="match status" value="5"/>
</dbReference>
<feature type="compositionally biased region" description="Basic and acidic residues" evidence="8">
    <location>
        <begin position="81"/>
        <end position="90"/>
    </location>
</feature>
<dbReference type="Gene3D" id="3.30.160.60">
    <property type="entry name" value="Classic Zinc Finger"/>
    <property type="match status" value="5"/>
</dbReference>
<reference evidence="10" key="1">
    <citation type="submission" date="2023-08" db="EMBL/GenBank/DDBJ databases">
        <authorList>
            <person name="Alioto T."/>
            <person name="Alioto T."/>
            <person name="Gomez Garrido J."/>
        </authorList>
    </citation>
    <scope>NUCLEOTIDE SEQUENCE</scope>
</reference>
<evidence type="ECO:0000256" key="6">
    <source>
        <dbReference type="ARBA" id="ARBA00023242"/>
    </source>
</evidence>
<evidence type="ECO:0000313" key="11">
    <source>
        <dbReference type="Proteomes" id="UP001178508"/>
    </source>
</evidence>
<keyword evidence="3" id="KW-0677">Repeat</keyword>
<keyword evidence="4 7" id="KW-0863">Zinc-finger</keyword>
<comment type="subcellular location">
    <subcellularLocation>
        <location evidence="1">Nucleus</location>
    </subcellularLocation>
</comment>
<keyword evidence="5" id="KW-0862">Zinc</keyword>
<dbReference type="Proteomes" id="UP001178508">
    <property type="component" value="Chromosome 21"/>
</dbReference>
<dbReference type="EMBL" id="OY660884">
    <property type="protein sequence ID" value="CAJ1082906.1"/>
    <property type="molecule type" value="Genomic_DNA"/>
</dbReference>
<dbReference type="SUPFAM" id="SSF57667">
    <property type="entry name" value="beta-beta-alpha zinc fingers"/>
    <property type="match status" value="3"/>
</dbReference>
<feature type="region of interest" description="Disordered" evidence="8">
    <location>
        <begin position="121"/>
        <end position="161"/>
    </location>
</feature>
<organism evidence="10 11">
    <name type="scientific">Xyrichtys novacula</name>
    <name type="common">Pearly razorfish</name>
    <name type="synonym">Hemipteronotus novacula</name>
    <dbReference type="NCBI Taxonomy" id="13765"/>
    <lineage>
        <taxon>Eukaryota</taxon>
        <taxon>Metazoa</taxon>
        <taxon>Chordata</taxon>
        <taxon>Craniata</taxon>
        <taxon>Vertebrata</taxon>
        <taxon>Euteleostomi</taxon>
        <taxon>Actinopterygii</taxon>
        <taxon>Neopterygii</taxon>
        <taxon>Teleostei</taxon>
        <taxon>Neoteleostei</taxon>
        <taxon>Acanthomorphata</taxon>
        <taxon>Eupercaria</taxon>
        <taxon>Labriformes</taxon>
        <taxon>Labridae</taxon>
        <taxon>Xyrichtys</taxon>
    </lineage>
</organism>
<feature type="domain" description="C2H2-type" evidence="9">
    <location>
        <begin position="273"/>
        <end position="300"/>
    </location>
</feature>
<feature type="domain" description="C2H2-type" evidence="9">
    <location>
        <begin position="329"/>
        <end position="356"/>
    </location>
</feature>
<evidence type="ECO:0000256" key="2">
    <source>
        <dbReference type="ARBA" id="ARBA00022723"/>
    </source>
</evidence>
<dbReference type="AlphaFoldDB" id="A0AAV1HCW7"/>
<dbReference type="PANTHER" id="PTHR24381">
    <property type="entry name" value="ZINC FINGER PROTEIN"/>
    <property type="match status" value="1"/>
</dbReference>
<dbReference type="GO" id="GO:0000981">
    <property type="term" value="F:DNA-binding transcription factor activity, RNA polymerase II-specific"/>
    <property type="evidence" value="ECO:0007669"/>
    <property type="project" value="TreeGrafter"/>
</dbReference>
<dbReference type="PANTHER" id="PTHR24381:SF393">
    <property type="entry name" value="CHROMATIN-LINKED ADAPTOR FOR MSL PROTEINS, ISOFORM B"/>
    <property type="match status" value="1"/>
</dbReference>
<keyword evidence="6" id="KW-0539">Nucleus</keyword>
<dbReference type="InterPro" id="IPR036236">
    <property type="entry name" value="Znf_C2H2_sf"/>
</dbReference>
<dbReference type="FunFam" id="3.30.160.60:FF:000100">
    <property type="entry name" value="Zinc finger 45-like"/>
    <property type="match status" value="1"/>
</dbReference>
<dbReference type="PROSITE" id="PS00028">
    <property type="entry name" value="ZINC_FINGER_C2H2_1"/>
    <property type="match status" value="4"/>
</dbReference>
<evidence type="ECO:0000256" key="1">
    <source>
        <dbReference type="ARBA" id="ARBA00004123"/>
    </source>
</evidence>
<feature type="region of interest" description="Disordered" evidence="8">
    <location>
        <begin position="63"/>
        <end position="104"/>
    </location>
</feature>
<dbReference type="Pfam" id="PF00096">
    <property type="entry name" value="zf-C2H2"/>
    <property type="match status" value="4"/>
</dbReference>
<dbReference type="FunFam" id="3.30.160.60:FF:002343">
    <property type="entry name" value="Zinc finger protein 33A"/>
    <property type="match status" value="1"/>
</dbReference>
<evidence type="ECO:0000256" key="7">
    <source>
        <dbReference type="PROSITE-ProRule" id="PRU00042"/>
    </source>
</evidence>
<feature type="compositionally biased region" description="Polar residues" evidence="8">
    <location>
        <begin position="68"/>
        <end position="77"/>
    </location>
</feature>
<feature type="domain" description="C2H2-type" evidence="9">
    <location>
        <begin position="301"/>
        <end position="328"/>
    </location>
</feature>
<keyword evidence="2" id="KW-0479">Metal-binding</keyword>
<evidence type="ECO:0000256" key="8">
    <source>
        <dbReference type="SAM" id="MobiDB-lite"/>
    </source>
</evidence>
<gene>
    <name evidence="10" type="ORF">XNOV1_A025108</name>
</gene>
<dbReference type="GO" id="GO:0005634">
    <property type="term" value="C:nucleus"/>
    <property type="evidence" value="ECO:0007669"/>
    <property type="project" value="UniProtKB-SubCell"/>
</dbReference>
<proteinExistence type="predicted"/>
<evidence type="ECO:0000256" key="3">
    <source>
        <dbReference type="ARBA" id="ARBA00022737"/>
    </source>
</evidence>
<feature type="domain" description="C2H2-type" evidence="9">
    <location>
        <begin position="245"/>
        <end position="272"/>
    </location>
</feature>
<sequence length="385" mass="44165">MSKVQILKVFINQRLSAAAEEIFELFERTILEYEEKLCGSKENQHKQMENPNRADIQQLQVHKEEVLSEQQRSSTSLDQEDPIKPPHIKEEEEGLWARQEGEQLQRREEAEISMVTLMPLPVKSEEGRKQTEENRDGDHLKTKVDGESCRGSEPDMDFNPGRHVQLATDEETSPSDSDTDDSSWDWEEISELRSSFNSQQNKEETFSNAECSTVETSVSSFECAASSGQNEHLQDKGIQTEEKQYSCHICDKRYSSKKCLQKHTIRHSEEKSYSCSVCKRSFNWRGEYVRHMRTHTGEKPYSCSVCGKRFSLNGNLTQHFAVHTGEKPFSCSVCGHKFTHRGALNRHSVVHSGEKPYSCSICGRRFGLPQYVKLHKCGSKNSRCK</sequence>
<dbReference type="FunFam" id="3.30.160.60:FF:000478">
    <property type="entry name" value="Zinc finger protein 133"/>
    <property type="match status" value="1"/>
</dbReference>
<name>A0AAV1HCW7_XYRNO</name>
<evidence type="ECO:0000256" key="5">
    <source>
        <dbReference type="ARBA" id="ARBA00022833"/>
    </source>
</evidence>
<dbReference type="InterPro" id="IPR013087">
    <property type="entry name" value="Znf_C2H2_type"/>
</dbReference>
<dbReference type="GO" id="GO:0000977">
    <property type="term" value="F:RNA polymerase II transcription regulatory region sequence-specific DNA binding"/>
    <property type="evidence" value="ECO:0007669"/>
    <property type="project" value="TreeGrafter"/>
</dbReference>
<dbReference type="FunFam" id="3.30.160.60:FF:000110">
    <property type="entry name" value="Zinc finger protein-like"/>
    <property type="match status" value="1"/>
</dbReference>
<evidence type="ECO:0000259" key="9">
    <source>
        <dbReference type="PROSITE" id="PS50157"/>
    </source>
</evidence>
<dbReference type="PROSITE" id="PS50157">
    <property type="entry name" value="ZINC_FINGER_C2H2_2"/>
    <property type="match status" value="4"/>
</dbReference>
<dbReference type="GO" id="GO:0008270">
    <property type="term" value="F:zinc ion binding"/>
    <property type="evidence" value="ECO:0007669"/>
    <property type="project" value="UniProtKB-KW"/>
</dbReference>
<keyword evidence="11" id="KW-1185">Reference proteome</keyword>